<proteinExistence type="predicted"/>
<sequence>MPHRWILRSIMALTLGLLSPQFTHASTGDLGAIIEGFVTRHFPEATSHLWIVNDTQWDGDEMVVDVHTIVMEKQQTEATVNRYLLLIVEGKLAAAQRVPLEDGPDCKPEEA</sequence>
<keyword evidence="1" id="KW-0732">Signal</keyword>
<gene>
    <name evidence="2" type="ORF">NITMOv2_4491</name>
</gene>
<keyword evidence="3" id="KW-1185">Reference proteome</keyword>
<dbReference type="PATRIC" id="fig|42253.5.peg.4430"/>
<dbReference type="KEGG" id="nmv:NITMOv2_4491"/>
<dbReference type="Proteomes" id="UP000069205">
    <property type="component" value="Chromosome"/>
</dbReference>
<dbReference type="RefSeq" id="WP_053381652.1">
    <property type="nucleotide sequence ID" value="NZ_CP011801.1"/>
</dbReference>
<protein>
    <submittedName>
        <fullName evidence="2">Uncharacterized protein</fullName>
    </submittedName>
</protein>
<reference evidence="2 3" key="1">
    <citation type="journal article" date="2015" name="Proc. Natl. Acad. Sci. U.S.A.">
        <title>Expanded metabolic versatility of ubiquitous nitrite-oxidizing bacteria from the genus Nitrospira.</title>
        <authorList>
            <person name="Koch H."/>
            <person name="Lucker S."/>
            <person name="Albertsen M."/>
            <person name="Kitzinger K."/>
            <person name="Herbold C."/>
            <person name="Spieck E."/>
            <person name="Nielsen P.H."/>
            <person name="Wagner M."/>
            <person name="Daims H."/>
        </authorList>
    </citation>
    <scope>NUCLEOTIDE SEQUENCE [LARGE SCALE GENOMIC DNA]</scope>
    <source>
        <strain evidence="2 3">NSP M-1</strain>
    </source>
</reference>
<evidence type="ECO:0000313" key="3">
    <source>
        <dbReference type="Proteomes" id="UP000069205"/>
    </source>
</evidence>
<feature type="chain" id="PRO_5005477016" evidence="1">
    <location>
        <begin position="26"/>
        <end position="111"/>
    </location>
</feature>
<feature type="signal peptide" evidence="1">
    <location>
        <begin position="1"/>
        <end position="25"/>
    </location>
</feature>
<dbReference type="EMBL" id="CP011801">
    <property type="protein sequence ID" value="ALA60865.1"/>
    <property type="molecule type" value="Genomic_DNA"/>
</dbReference>
<accession>A0A0K2GIU8</accession>
<name>A0A0K2GIU8_NITMO</name>
<evidence type="ECO:0000313" key="2">
    <source>
        <dbReference type="EMBL" id="ALA60865.1"/>
    </source>
</evidence>
<dbReference type="AlphaFoldDB" id="A0A0K2GIU8"/>
<organism evidence="2 3">
    <name type="scientific">Nitrospira moscoviensis</name>
    <dbReference type="NCBI Taxonomy" id="42253"/>
    <lineage>
        <taxon>Bacteria</taxon>
        <taxon>Pseudomonadati</taxon>
        <taxon>Nitrospirota</taxon>
        <taxon>Nitrospiria</taxon>
        <taxon>Nitrospirales</taxon>
        <taxon>Nitrospiraceae</taxon>
        <taxon>Nitrospira</taxon>
    </lineage>
</organism>
<evidence type="ECO:0000256" key="1">
    <source>
        <dbReference type="SAM" id="SignalP"/>
    </source>
</evidence>
<dbReference type="OrthoDB" id="9807059at2"/>